<dbReference type="InterPro" id="IPR018077">
    <property type="entry name" value="Glyco_hydro_fam25_subgr"/>
</dbReference>
<dbReference type="PANTHER" id="PTHR34135">
    <property type="entry name" value="LYSOZYME"/>
    <property type="match status" value="1"/>
</dbReference>
<dbReference type="SMART" id="SM00641">
    <property type="entry name" value="Glyco_25"/>
    <property type="match status" value="1"/>
</dbReference>
<comment type="caution">
    <text evidence="4">The sequence shown here is derived from an EMBL/GenBank/DDBJ whole genome shotgun (WGS) entry which is preliminary data.</text>
</comment>
<dbReference type="CDD" id="cd06524">
    <property type="entry name" value="GH25_YegX-like"/>
    <property type="match status" value="1"/>
</dbReference>
<dbReference type="Gene3D" id="3.20.20.80">
    <property type="entry name" value="Glycosidases"/>
    <property type="match status" value="1"/>
</dbReference>
<name>A0ABT7YE60_9BACT</name>
<dbReference type="InterPro" id="IPR002053">
    <property type="entry name" value="Glyco_hydro_25"/>
</dbReference>
<dbReference type="Pfam" id="PF01183">
    <property type="entry name" value="Glyco_hydro_25"/>
    <property type="match status" value="1"/>
</dbReference>
<organism evidence="4 5">
    <name type="scientific">Algoriphagus sediminis</name>
    <dbReference type="NCBI Taxonomy" id="3057113"/>
    <lineage>
        <taxon>Bacteria</taxon>
        <taxon>Pseudomonadati</taxon>
        <taxon>Bacteroidota</taxon>
        <taxon>Cytophagia</taxon>
        <taxon>Cytophagales</taxon>
        <taxon>Cyclobacteriaceae</taxon>
        <taxon>Algoriphagus</taxon>
    </lineage>
</organism>
<keyword evidence="4" id="KW-0547">Nucleotide-binding</keyword>
<keyword evidence="2 4" id="KW-0378">Hydrolase</keyword>
<evidence type="ECO:0000256" key="3">
    <source>
        <dbReference type="ARBA" id="ARBA00023295"/>
    </source>
</evidence>
<sequence length="251" mass="28387">MRGSLIWVICFGLILFSCGSNEESKTVESTPPQTENTAPETIEKNENQTRLGIDVSHFQGDIDWNEIKEAGILFAYDKATQGETYVDPDYKENHIGAKNAGLVHGSYHFFMSNDDPIKQAKLFLANALYEKGDLPPVLDLESGGIKGEITREEFEKNVLAWLEYVEAELGVKPIVYTNHSFGDQYLSDGKLAEYHLWVAEYGVDKPKVPKVWEEQGWLIWQRTERGTVEGAIGQVDHDLYNPEKPAIVEFE</sequence>
<accession>A0ABT7YE60</accession>
<evidence type="ECO:0000313" key="5">
    <source>
        <dbReference type="Proteomes" id="UP001171916"/>
    </source>
</evidence>
<dbReference type="PROSITE" id="PS51904">
    <property type="entry name" value="GLYCOSYL_HYDROL_F25_2"/>
    <property type="match status" value="1"/>
</dbReference>
<dbReference type="GO" id="GO:0016787">
    <property type="term" value="F:hydrolase activity"/>
    <property type="evidence" value="ECO:0007669"/>
    <property type="project" value="UniProtKB-KW"/>
</dbReference>
<keyword evidence="3" id="KW-0326">Glycosidase</keyword>
<evidence type="ECO:0000256" key="2">
    <source>
        <dbReference type="ARBA" id="ARBA00022801"/>
    </source>
</evidence>
<dbReference type="PROSITE" id="PS51257">
    <property type="entry name" value="PROKAR_LIPOPROTEIN"/>
    <property type="match status" value="1"/>
</dbReference>
<reference evidence="4" key="1">
    <citation type="submission" date="2023-06" db="EMBL/GenBank/DDBJ databases">
        <title>Robiginitalea aurantiacus sp. nov. and Algoriphagus sediminis sp. nov., isolated from coastal sediment.</title>
        <authorList>
            <person name="Zhou Z.Y."/>
            <person name="An J."/>
            <person name="Jia Y.W."/>
            <person name="Du Z.J."/>
        </authorList>
    </citation>
    <scope>NUCLEOTIDE SEQUENCE</scope>
    <source>
        <strain evidence="4">C2-7</strain>
    </source>
</reference>
<evidence type="ECO:0000256" key="1">
    <source>
        <dbReference type="ARBA" id="ARBA00010646"/>
    </source>
</evidence>
<dbReference type="EMBL" id="JAUEPH010000004">
    <property type="protein sequence ID" value="MDN3204816.1"/>
    <property type="molecule type" value="Genomic_DNA"/>
</dbReference>
<dbReference type="PANTHER" id="PTHR34135:SF2">
    <property type="entry name" value="LYSOZYME"/>
    <property type="match status" value="1"/>
</dbReference>
<protein>
    <submittedName>
        <fullName evidence="4">Glycoside hydrolase family 25 protein</fullName>
    </submittedName>
</protein>
<dbReference type="RefSeq" id="WP_290000568.1">
    <property type="nucleotide sequence ID" value="NZ_JAUEPH010000004.1"/>
</dbReference>
<dbReference type="InterPro" id="IPR017853">
    <property type="entry name" value="GH"/>
</dbReference>
<comment type="similarity">
    <text evidence="1">Belongs to the glycosyl hydrolase 25 family.</text>
</comment>
<proteinExistence type="inferred from homology"/>
<keyword evidence="5" id="KW-1185">Reference proteome</keyword>
<dbReference type="SUPFAM" id="SSF51445">
    <property type="entry name" value="(Trans)glycosidases"/>
    <property type="match status" value="1"/>
</dbReference>
<dbReference type="GO" id="GO:0005524">
    <property type="term" value="F:ATP binding"/>
    <property type="evidence" value="ECO:0007669"/>
    <property type="project" value="UniProtKB-KW"/>
</dbReference>
<dbReference type="Proteomes" id="UP001171916">
    <property type="component" value="Unassembled WGS sequence"/>
</dbReference>
<evidence type="ECO:0000313" key="4">
    <source>
        <dbReference type="EMBL" id="MDN3204816.1"/>
    </source>
</evidence>
<keyword evidence="4" id="KW-0067">ATP-binding</keyword>
<gene>
    <name evidence="4" type="ORF">QVH07_11690</name>
</gene>